<feature type="compositionally biased region" description="Pro residues" evidence="2">
    <location>
        <begin position="185"/>
        <end position="195"/>
    </location>
</feature>
<feature type="transmembrane region" description="Helical" evidence="3">
    <location>
        <begin position="16"/>
        <end position="40"/>
    </location>
</feature>
<evidence type="ECO:0000256" key="2">
    <source>
        <dbReference type="SAM" id="MobiDB-lite"/>
    </source>
</evidence>
<dbReference type="Proteomes" id="UP000794436">
    <property type="component" value="Unassembled WGS sequence"/>
</dbReference>
<accession>A0A8K1FK16</accession>
<feature type="compositionally biased region" description="Polar residues" evidence="2">
    <location>
        <begin position="84"/>
        <end position="93"/>
    </location>
</feature>
<feature type="coiled-coil region" evidence="1">
    <location>
        <begin position="48"/>
        <end position="78"/>
    </location>
</feature>
<dbReference type="EMBL" id="SPLM01000037">
    <property type="protein sequence ID" value="TMW65536.1"/>
    <property type="molecule type" value="Genomic_DNA"/>
</dbReference>
<keyword evidence="3" id="KW-0472">Membrane</keyword>
<evidence type="ECO:0000313" key="5">
    <source>
        <dbReference type="Proteomes" id="UP000794436"/>
    </source>
</evidence>
<feature type="compositionally biased region" description="Low complexity" evidence="2">
    <location>
        <begin position="319"/>
        <end position="332"/>
    </location>
</feature>
<feature type="compositionally biased region" description="Pro residues" evidence="2">
    <location>
        <begin position="122"/>
        <end position="142"/>
    </location>
</feature>
<keyword evidence="5" id="KW-1185">Reference proteome</keyword>
<feature type="compositionally biased region" description="Basic and acidic residues" evidence="2">
    <location>
        <begin position="244"/>
        <end position="259"/>
    </location>
</feature>
<comment type="caution">
    <text evidence="4">The sequence shown here is derived from an EMBL/GenBank/DDBJ whole genome shotgun (WGS) entry which is preliminary data.</text>
</comment>
<evidence type="ECO:0000313" key="4">
    <source>
        <dbReference type="EMBL" id="TMW65536.1"/>
    </source>
</evidence>
<dbReference type="AlphaFoldDB" id="A0A8K1FK16"/>
<organism evidence="4 5">
    <name type="scientific">Pythium oligandrum</name>
    <name type="common">Mycoparasitic fungus</name>
    <dbReference type="NCBI Taxonomy" id="41045"/>
    <lineage>
        <taxon>Eukaryota</taxon>
        <taxon>Sar</taxon>
        <taxon>Stramenopiles</taxon>
        <taxon>Oomycota</taxon>
        <taxon>Peronosporomycetes</taxon>
        <taxon>Pythiales</taxon>
        <taxon>Pythiaceae</taxon>
        <taxon>Pythium</taxon>
    </lineage>
</organism>
<protein>
    <submittedName>
        <fullName evidence="4">Uncharacterized protein</fullName>
    </submittedName>
</protein>
<proteinExistence type="predicted"/>
<feature type="region of interest" description="Disordered" evidence="2">
    <location>
        <begin position="439"/>
        <end position="500"/>
    </location>
</feature>
<gene>
    <name evidence="4" type="ORF">Poli38472_008178</name>
</gene>
<name>A0A8K1FK16_PYTOL</name>
<feature type="compositionally biased region" description="Polar residues" evidence="2">
    <location>
        <begin position="482"/>
        <end position="500"/>
    </location>
</feature>
<feature type="region of interest" description="Disordered" evidence="2">
    <location>
        <begin position="305"/>
        <end position="332"/>
    </location>
</feature>
<keyword evidence="1" id="KW-0175">Coiled coil</keyword>
<sequence length="500" mass="54569">MGSRSVFKGALGWDDWIWWSAIGGVVLLLLLLALCCCVCVKRAKRKGRQEALAAMQARERERQQQEAAELRYAQMQQARFPARETNNNANNGASYKYSKPEPPHNNGQSYHAYRDYVQQNQGPPPPPPQQQRPMAPPPPPHQPVYMNTSPYTTPQEPRRPIVPQQPQGAFYAPKERVVAPQYTSAPPPPPPPPPQQQQQIQERSPATGHAYRRPSHPPGAMNASPLLNYRKNSAPPVVPAPPRGRADSATDTFDHDDGHPMAVSTETPFVPIASPRRTPSFFNGAGPMPTTAPPMAPANYQVPVHRDSYSRDSASPEPRLSNATSSSSTRAGATLRDRIEALREGNVQDQHTRISVESAAAAAYQVAPPSDASFTIDVNRPSTMVIAPERHPNMLTTSILSNSSGGSSSPHLNRDANLAAFDEEVYDTARSDLTVEIRNESLDRRGSDNSLSSGQFEDADSGDESSTRAQPPTRRGKPDSTILLSNAARSSTDSQSSVEF</sequence>
<dbReference type="OrthoDB" id="168504at2759"/>
<evidence type="ECO:0000256" key="3">
    <source>
        <dbReference type="SAM" id="Phobius"/>
    </source>
</evidence>
<reference evidence="4" key="1">
    <citation type="submission" date="2019-03" db="EMBL/GenBank/DDBJ databases">
        <title>Long read genome sequence of the mycoparasitic Pythium oligandrum ATCC 38472 isolated from sugarbeet rhizosphere.</title>
        <authorList>
            <person name="Gaulin E."/>
        </authorList>
    </citation>
    <scope>NUCLEOTIDE SEQUENCE</scope>
    <source>
        <strain evidence="4">ATCC 38472_TT</strain>
    </source>
</reference>
<feature type="compositionally biased region" description="Polar residues" evidence="2">
    <location>
        <begin position="145"/>
        <end position="155"/>
    </location>
</feature>
<keyword evidence="3" id="KW-0812">Transmembrane</keyword>
<evidence type="ECO:0000256" key="1">
    <source>
        <dbReference type="SAM" id="Coils"/>
    </source>
</evidence>
<keyword evidence="3" id="KW-1133">Transmembrane helix</keyword>
<feature type="region of interest" description="Disordered" evidence="2">
    <location>
        <begin position="79"/>
        <end position="259"/>
    </location>
</feature>